<feature type="transmembrane region" description="Helical" evidence="8">
    <location>
        <begin position="363"/>
        <end position="385"/>
    </location>
</feature>
<keyword evidence="10" id="KW-1185">Reference proteome</keyword>
<dbReference type="AlphaFoldDB" id="A0A388TED3"/>
<keyword evidence="4" id="KW-0133">Cell shape</keyword>
<evidence type="ECO:0000256" key="3">
    <source>
        <dbReference type="ARBA" id="ARBA00022692"/>
    </source>
</evidence>
<evidence type="ECO:0000256" key="6">
    <source>
        <dbReference type="ARBA" id="ARBA00022989"/>
    </source>
</evidence>
<dbReference type="PRINTS" id="PR01806">
    <property type="entry name" value="VIRFACTRMVIN"/>
</dbReference>
<dbReference type="Pfam" id="PF03023">
    <property type="entry name" value="MurJ"/>
    <property type="match status" value="1"/>
</dbReference>
<feature type="transmembrane region" description="Helical" evidence="8">
    <location>
        <begin position="20"/>
        <end position="41"/>
    </location>
</feature>
<feature type="transmembrane region" description="Helical" evidence="8">
    <location>
        <begin position="47"/>
        <end position="73"/>
    </location>
</feature>
<dbReference type="GO" id="GO:0005886">
    <property type="term" value="C:plasma membrane"/>
    <property type="evidence" value="ECO:0007669"/>
    <property type="project" value="UniProtKB-SubCell"/>
</dbReference>
<proteinExistence type="predicted"/>
<keyword evidence="6 8" id="KW-1133">Transmembrane helix</keyword>
<keyword evidence="2" id="KW-1003">Cell membrane</keyword>
<dbReference type="InterPro" id="IPR004268">
    <property type="entry name" value="MurJ"/>
</dbReference>
<feature type="transmembrane region" description="Helical" evidence="8">
    <location>
        <begin position="294"/>
        <end position="313"/>
    </location>
</feature>
<dbReference type="GO" id="GO:0009252">
    <property type="term" value="P:peptidoglycan biosynthetic process"/>
    <property type="evidence" value="ECO:0007669"/>
    <property type="project" value="UniProtKB-KW"/>
</dbReference>
<accession>A0A388TED3</accession>
<dbReference type="Proteomes" id="UP000275925">
    <property type="component" value="Unassembled WGS sequence"/>
</dbReference>
<keyword evidence="7 8" id="KW-0472">Membrane</keyword>
<gene>
    <name evidence="9" type="ORF">NO2_0068</name>
</gene>
<dbReference type="GO" id="GO:0015648">
    <property type="term" value="F:lipid-linked peptidoglycan transporter activity"/>
    <property type="evidence" value="ECO:0007669"/>
    <property type="project" value="TreeGrafter"/>
</dbReference>
<feature type="transmembrane region" description="Helical" evidence="8">
    <location>
        <begin position="226"/>
        <end position="242"/>
    </location>
</feature>
<dbReference type="EMBL" id="BGZO01000001">
    <property type="protein sequence ID" value="GBR75388.1"/>
    <property type="molecule type" value="Genomic_DNA"/>
</dbReference>
<feature type="transmembrane region" description="Helical" evidence="8">
    <location>
        <begin position="154"/>
        <end position="178"/>
    </location>
</feature>
<evidence type="ECO:0000313" key="10">
    <source>
        <dbReference type="Proteomes" id="UP000275925"/>
    </source>
</evidence>
<feature type="transmembrane region" description="Helical" evidence="8">
    <location>
        <begin position="94"/>
        <end position="117"/>
    </location>
</feature>
<feature type="transmembrane region" description="Helical" evidence="8">
    <location>
        <begin position="254"/>
        <end position="274"/>
    </location>
</feature>
<dbReference type="InterPro" id="IPR051050">
    <property type="entry name" value="Lipid_II_flippase_MurJ/MviN"/>
</dbReference>
<evidence type="ECO:0000256" key="2">
    <source>
        <dbReference type="ARBA" id="ARBA00022475"/>
    </source>
</evidence>
<comment type="caution">
    <text evidence="9">The sequence shown here is derived from an EMBL/GenBank/DDBJ whole genome shotgun (WGS) entry which is preliminary data.</text>
</comment>
<evidence type="ECO:0000256" key="5">
    <source>
        <dbReference type="ARBA" id="ARBA00022984"/>
    </source>
</evidence>
<feature type="transmembrane region" description="Helical" evidence="8">
    <location>
        <begin position="184"/>
        <end position="206"/>
    </location>
</feature>
<dbReference type="PANTHER" id="PTHR47019:SF1">
    <property type="entry name" value="LIPID II FLIPPASE MURJ"/>
    <property type="match status" value="1"/>
</dbReference>
<evidence type="ECO:0000256" key="4">
    <source>
        <dbReference type="ARBA" id="ARBA00022960"/>
    </source>
</evidence>
<dbReference type="GO" id="GO:0034204">
    <property type="term" value="P:lipid translocation"/>
    <property type="evidence" value="ECO:0007669"/>
    <property type="project" value="TreeGrafter"/>
</dbReference>
<keyword evidence="5" id="KW-0573">Peptidoglycan synthesis</keyword>
<organism evidence="9 10">
    <name type="scientific">Candidatus Termititenax persephonae</name>
    <dbReference type="NCBI Taxonomy" id="2218525"/>
    <lineage>
        <taxon>Bacteria</taxon>
        <taxon>Bacillati</taxon>
        <taxon>Candidatus Margulisiibacteriota</taxon>
        <taxon>Candidatus Termititenacia</taxon>
        <taxon>Candidatus Termititenacales</taxon>
        <taxon>Candidatus Termititenacaceae</taxon>
        <taxon>Candidatus Termititenax</taxon>
    </lineage>
</organism>
<evidence type="ECO:0000256" key="1">
    <source>
        <dbReference type="ARBA" id="ARBA00004651"/>
    </source>
</evidence>
<sequence>MPKKFRPETIKKALFTTSALNFISRCGGYLKNISIAALLGFTYETDAYFFALGIIAIFSIFSGTISSVGVPWLTQARQKNARSFAKAAAQLLGFNVWLGGIITLVTLLVLPIVVNLFLLENRLIFALILLVLFPTVALNFLYNYFGTVLQAQRLFTIQTAAFSINSLAQFLLITTGLFVFRSIWVLPFSTLLALVLAIAWQILFVYKHLRPDFRLDKRVKELIRQFLVFAVLGATSTLYSVIDKAFASYLPTKSISALVYGALIAQLPLGIISLNSMFFTSISEKISWVTIRKFTLIALVISLPYALVLAVIPEFLVDLILGYGRFGGLDVQYTAQAVRYYALALPAFYLSDIFNNTLVVQKAFGGLFFVSSMNVILNVAANYVFLFKFGLGLAGLVLATAIVSYFSLFLQAGLVVYFSKTPRTVRQ</sequence>
<reference evidence="9 10" key="1">
    <citation type="journal article" date="2019" name="ISME J.">
        <title>Genome analyses of uncultured TG2/ZB3 bacteria in 'Margulisbacteria' specifically attached to ectosymbiotic spirochetes of protists in the termite gut.</title>
        <authorList>
            <person name="Utami Y.D."/>
            <person name="Kuwahara H."/>
            <person name="Igai K."/>
            <person name="Murakami T."/>
            <person name="Sugaya K."/>
            <person name="Morikawa T."/>
            <person name="Nagura Y."/>
            <person name="Yuki M."/>
            <person name="Deevong P."/>
            <person name="Inoue T."/>
            <person name="Kihara K."/>
            <person name="Lo N."/>
            <person name="Yamada A."/>
            <person name="Ohkuma M."/>
            <person name="Hongoh Y."/>
        </authorList>
    </citation>
    <scope>NUCLEOTIDE SEQUENCE [LARGE SCALE GENOMIC DNA]</scope>
    <source>
        <strain evidence="9">NkOx7-02</strain>
    </source>
</reference>
<comment type="subcellular location">
    <subcellularLocation>
        <location evidence="1">Cell membrane</location>
        <topology evidence="1">Multi-pass membrane protein</topology>
    </subcellularLocation>
</comment>
<feature type="transmembrane region" description="Helical" evidence="8">
    <location>
        <begin position="123"/>
        <end position="142"/>
    </location>
</feature>
<dbReference type="GO" id="GO:0008360">
    <property type="term" value="P:regulation of cell shape"/>
    <property type="evidence" value="ECO:0007669"/>
    <property type="project" value="UniProtKB-KW"/>
</dbReference>
<keyword evidence="3 8" id="KW-0812">Transmembrane</keyword>
<feature type="transmembrane region" description="Helical" evidence="8">
    <location>
        <begin position="391"/>
        <end position="418"/>
    </location>
</feature>
<feature type="transmembrane region" description="Helical" evidence="8">
    <location>
        <begin position="333"/>
        <end position="351"/>
    </location>
</feature>
<name>A0A388TED3_9BACT</name>
<protein>
    <submittedName>
        <fullName evidence="9">MVIN family virulence factor</fullName>
    </submittedName>
</protein>
<evidence type="ECO:0000313" key="9">
    <source>
        <dbReference type="EMBL" id="GBR75388.1"/>
    </source>
</evidence>
<evidence type="ECO:0000256" key="7">
    <source>
        <dbReference type="ARBA" id="ARBA00023136"/>
    </source>
</evidence>
<dbReference type="PANTHER" id="PTHR47019">
    <property type="entry name" value="LIPID II FLIPPASE MURJ"/>
    <property type="match status" value="1"/>
</dbReference>
<evidence type="ECO:0000256" key="8">
    <source>
        <dbReference type="SAM" id="Phobius"/>
    </source>
</evidence>